<dbReference type="RefSeq" id="WP_073498187.1">
    <property type="nucleotide sequence ID" value="NZ_FRBI01000008.1"/>
</dbReference>
<protein>
    <submittedName>
        <fullName evidence="2">STAS domain-containing protein</fullName>
    </submittedName>
</protein>
<dbReference type="STRING" id="310782.SAMN05216499_10854"/>
<evidence type="ECO:0000313" key="2">
    <source>
        <dbReference type="EMBL" id="SHM07420.1"/>
    </source>
</evidence>
<proteinExistence type="predicted"/>
<name>A0A1M7FTZ5_9ACTN</name>
<reference evidence="2 3" key="1">
    <citation type="submission" date="2016-11" db="EMBL/GenBank/DDBJ databases">
        <authorList>
            <person name="Jaros S."/>
            <person name="Januszkiewicz K."/>
            <person name="Wedrychowicz H."/>
        </authorList>
    </citation>
    <scope>NUCLEOTIDE SEQUENCE [LARGE SCALE GENOMIC DNA]</scope>
    <source>
        <strain evidence="2 3">CGMCC 4.2025</strain>
    </source>
</reference>
<dbReference type="AlphaFoldDB" id="A0A1M7FTZ5"/>
<evidence type="ECO:0000313" key="3">
    <source>
        <dbReference type="Proteomes" id="UP000184111"/>
    </source>
</evidence>
<dbReference type="SUPFAM" id="SSF52091">
    <property type="entry name" value="SpoIIaa-like"/>
    <property type="match status" value="1"/>
</dbReference>
<accession>A0A1M7FTZ5</accession>
<dbReference type="Gene3D" id="3.30.750.24">
    <property type="entry name" value="STAS domain"/>
    <property type="match status" value="1"/>
</dbReference>
<feature type="domain" description="STAS" evidence="1">
    <location>
        <begin position="185"/>
        <end position="271"/>
    </location>
</feature>
<dbReference type="EMBL" id="FRBI01000008">
    <property type="protein sequence ID" value="SHM07420.1"/>
    <property type="molecule type" value="Genomic_DNA"/>
</dbReference>
<dbReference type="InterPro" id="IPR036513">
    <property type="entry name" value="STAS_dom_sf"/>
</dbReference>
<dbReference type="Pfam" id="PF14417">
    <property type="entry name" value="MEDS"/>
    <property type="match status" value="1"/>
</dbReference>
<dbReference type="InterPro" id="IPR058548">
    <property type="entry name" value="MlaB-like_STAS"/>
</dbReference>
<dbReference type="OrthoDB" id="3689482at2"/>
<dbReference type="PROSITE" id="PS50801">
    <property type="entry name" value="STAS"/>
    <property type="match status" value="1"/>
</dbReference>
<dbReference type="Proteomes" id="UP000184111">
    <property type="component" value="Unassembled WGS sequence"/>
</dbReference>
<organism evidence="2 3">
    <name type="scientific">Actinacidiphila paucisporea</name>
    <dbReference type="NCBI Taxonomy" id="310782"/>
    <lineage>
        <taxon>Bacteria</taxon>
        <taxon>Bacillati</taxon>
        <taxon>Actinomycetota</taxon>
        <taxon>Actinomycetes</taxon>
        <taxon>Kitasatosporales</taxon>
        <taxon>Streptomycetaceae</taxon>
        <taxon>Actinacidiphila</taxon>
    </lineage>
</organism>
<evidence type="ECO:0000259" key="1">
    <source>
        <dbReference type="PROSITE" id="PS50801"/>
    </source>
</evidence>
<dbReference type="InterPro" id="IPR002645">
    <property type="entry name" value="STAS_dom"/>
</dbReference>
<gene>
    <name evidence="2" type="ORF">SAMN05216499_10854</name>
</gene>
<dbReference type="Pfam" id="PF13466">
    <property type="entry name" value="STAS_2"/>
    <property type="match status" value="1"/>
</dbReference>
<keyword evidence="3" id="KW-1185">Reference proteome</keyword>
<dbReference type="InterPro" id="IPR025847">
    <property type="entry name" value="MEDS_domain"/>
</dbReference>
<sequence length="271" mass="28872">MRIARSVASLGRVDIGDHVCWVVPRPGDFRSAAQGYLSDGTQLGDKVMVVGSSSPAWLEFQAPNGLLVDPAVAPGGVGWDVDALVTLVRQEAETADRQGFRALRVLAEMDRIWPADITAEQVADQELRLDALTGGTAAMMVCAYASPGFAPKVLEQAASVHPHFAGHPAQPPSFQIFNESADCWRVSGVVDADGAGAFRVAVTGLLRSMATLRLRCDGLQLMDAVGMRTLAEAAAAMPGRKIVLERANPTVRRCWELLGYDDPAVPAELVP</sequence>